<accession>A0ABN1K6S9</accession>
<dbReference type="Proteomes" id="UP001500279">
    <property type="component" value="Unassembled WGS sequence"/>
</dbReference>
<reference evidence="2 3" key="1">
    <citation type="journal article" date="2019" name="Int. J. Syst. Evol. Microbiol.">
        <title>The Global Catalogue of Microorganisms (GCM) 10K type strain sequencing project: providing services to taxonomists for standard genome sequencing and annotation.</title>
        <authorList>
            <consortium name="The Broad Institute Genomics Platform"/>
            <consortium name="The Broad Institute Genome Sequencing Center for Infectious Disease"/>
            <person name="Wu L."/>
            <person name="Ma J."/>
        </authorList>
    </citation>
    <scope>NUCLEOTIDE SEQUENCE [LARGE SCALE GENOMIC DNA]</scope>
    <source>
        <strain evidence="2 3">JCM 15503</strain>
    </source>
</reference>
<keyword evidence="1" id="KW-0812">Transmembrane</keyword>
<organism evidence="2 3">
    <name type="scientific">Ideonella azotifigens</name>
    <dbReference type="NCBI Taxonomy" id="513160"/>
    <lineage>
        <taxon>Bacteria</taxon>
        <taxon>Pseudomonadati</taxon>
        <taxon>Pseudomonadota</taxon>
        <taxon>Betaproteobacteria</taxon>
        <taxon>Burkholderiales</taxon>
        <taxon>Sphaerotilaceae</taxon>
        <taxon>Ideonella</taxon>
    </lineage>
</organism>
<gene>
    <name evidence="2" type="ORF">GCM10009107_33960</name>
</gene>
<dbReference type="EMBL" id="BAAAEW010000022">
    <property type="protein sequence ID" value="GAA0755968.1"/>
    <property type="molecule type" value="Genomic_DNA"/>
</dbReference>
<evidence type="ECO:0000256" key="1">
    <source>
        <dbReference type="SAM" id="Phobius"/>
    </source>
</evidence>
<keyword evidence="3" id="KW-1185">Reference proteome</keyword>
<comment type="caution">
    <text evidence="2">The sequence shown here is derived from an EMBL/GenBank/DDBJ whole genome shotgun (WGS) entry which is preliminary data.</text>
</comment>
<keyword evidence="1" id="KW-1133">Transmembrane helix</keyword>
<protein>
    <submittedName>
        <fullName evidence="2">Uncharacterized protein</fullName>
    </submittedName>
</protein>
<keyword evidence="1" id="KW-0472">Membrane</keyword>
<evidence type="ECO:0000313" key="3">
    <source>
        <dbReference type="Proteomes" id="UP001500279"/>
    </source>
</evidence>
<dbReference type="RefSeq" id="WP_170200842.1">
    <property type="nucleotide sequence ID" value="NZ_BAAAEW010000022.1"/>
</dbReference>
<feature type="transmembrane region" description="Helical" evidence="1">
    <location>
        <begin position="33"/>
        <end position="50"/>
    </location>
</feature>
<sequence length="51" mass="5403">MLAMISMVTGLCGGGLALYQASKQPDKARQLRLLSLAPFGMAALMAVLFVF</sequence>
<proteinExistence type="predicted"/>
<name>A0ABN1K6S9_9BURK</name>
<evidence type="ECO:0000313" key="2">
    <source>
        <dbReference type="EMBL" id="GAA0755968.1"/>
    </source>
</evidence>